<dbReference type="CDD" id="cd19491">
    <property type="entry name" value="XRCC3"/>
    <property type="match status" value="1"/>
</dbReference>
<evidence type="ECO:0000256" key="6">
    <source>
        <dbReference type="ARBA" id="ARBA00023242"/>
    </source>
</evidence>
<name>A0A8H7F530_AGABI</name>
<dbReference type="AlphaFoldDB" id="A0A8H7F530"/>
<sequence>MDKILVATLPHLTDSQKAILRRGNVASVADLVLIPPQELSKRCRTQPSEISQLIRDVCCNRDSLAFQFQTLEDPNNGGTEHLSLGDPVLDDTLSGGLRTGMIWEIVGESAAGKTQFALQLSLHVQLHSSQGGLGGAACYLTTSTKLQTSRLLQIKQMRNLSDASLEDVHTISTPTVHVLLNVLDKQLPTFIETISQTVARKPVKLVVIDALAELFHVANKVTTASLVERSQQLTRISALLHQLVQRHNIATVVLNEVLDAFDYNTPDSGKNENGLLVYSEQAKWFNRGYGVYGEDRKEASLGLVWANQVNARVMLSRTGRRRYIEEEAEGEGDKRQKVQNEETSRSKNATSDGEPLLIRRMTVIFNSAGSRKSCDYIVTASGVKGLADEGMPIQPHMLGSDAHSVQVGNNGDSSTIPPIPLHQSQNPSQTVIPSSQEGEEFDQLWEEGFYENVDWDDLEKTLSQASPKGNRESNE</sequence>
<keyword evidence="6" id="KW-0539">Nucleus</keyword>
<dbReference type="PANTHER" id="PTHR46487">
    <property type="entry name" value="DNA REPAIR PROTEIN XRCC3"/>
    <property type="match status" value="1"/>
</dbReference>
<organism evidence="9 10">
    <name type="scientific">Agaricus bisporus var. burnettii</name>
    <dbReference type="NCBI Taxonomy" id="192524"/>
    <lineage>
        <taxon>Eukaryota</taxon>
        <taxon>Fungi</taxon>
        <taxon>Dikarya</taxon>
        <taxon>Basidiomycota</taxon>
        <taxon>Agaricomycotina</taxon>
        <taxon>Agaricomycetes</taxon>
        <taxon>Agaricomycetidae</taxon>
        <taxon>Agaricales</taxon>
        <taxon>Agaricineae</taxon>
        <taxon>Agaricaceae</taxon>
        <taxon>Agaricus</taxon>
    </lineage>
</organism>
<feature type="region of interest" description="Disordered" evidence="7">
    <location>
        <begin position="326"/>
        <end position="353"/>
    </location>
</feature>
<evidence type="ECO:0000256" key="5">
    <source>
        <dbReference type="ARBA" id="ARBA00023204"/>
    </source>
</evidence>
<comment type="subcellular location">
    <subcellularLocation>
        <location evidence="1">Nucleus</location>
    </subcellularLocation>
</comment>
<dbReference type="GO" id="GO:0045003">
    <property type="term" value="P:double-strand break repair via synthesis-dependent strand annealing"/>
    <property type="evidence" value="ECO:0007669"/>
    <property type="project" value="TreeGrafter"/>
</dbReference>
<protein>
    <recommendedName>
        <fullName evidence="8">RecA family profile 1 domain-containing protein</fullName>
    </recommendedName>
</protein>
<evidence type="ECO:0000313" key="9">
    <source>
        <dbReference type="EMBL" id="KAF7777514.1"/>
    </source>
</evidence>
<dbReference type="GO" id="GO:0033065">
    <property type="term" value="C:Rad51C-XRCC3 complex"/>
    <property type="evidence" value="ECO:0007669"/>
    <property type="project" value="TreeGrafter"/>
</dbReference>
<comment type="caution">
    <text evidence="9">The sequence shown here is derived from an EMBL/GenBank/DDBJ whole genome shotgun (WGS) entry which is preliminary data.</text>
</comment>
<evidence type="ECO:0000313" key="10">
    <source>
        <dbReference type="Proteomes" id="UP000629468"/>
    </source>
</evidence>
<reference evidence="9 10" key="1">
    <citation type="journal article" name="Sci. Rep.">
        <title>Telomere-to-telomere assembled and centromere annotated genomes of the two main subspecies of the button mushroom Agaricus bisporus reveal especially polymorphic chromosome ends.</title>
        <authorList>
            <person name="Sonnenberg A.S.M."/>
            <person name="Sedaghat-Telgerd N."/>
            <person name="Lavrijssen B."/>
            <person name="Ohm R.A."/>
            <person name="Hendrickx P.M."/>
            <person name="Scholtmeijer K."/>
            <person name="Baars J.J.P."/>
            <person name="van Peer A."/>
        </authorList>
    </citation>
    <scope>NUCLEOTIDE SEQUENCE [LARGE SCALE GENOMIC DNA]</scope>
    <source>
        <strain evidence="9 10">H119_p4</strain>
    </source>
</reference>
<dbReference type="GO" id="GO:0071140">
    <property type="term" value="P:resolution of mitotic recombination intermediates"/>
    <property type="evidence" value="ECO:0007669"/>
    <property type="project" value="TreeGrafter"/>
</dbReference>
<dbReference type="Proteomes" id="UP000629468">
    <property type="component" value="Unassembled WGS sequence"/>
</dbReference>
<dbReference type="InterPro" id="IPR013632">
    <property type="entry name" value="Rad51_C"/>
</dbReference>
<dbReference type="GO" id="GO:0000400">
    <property type="term" value="F:four-way junction DNA binding"/>
    <property type="evidence" value="ECO:0007669"/>
    <property type="project" value="TreeGrafter"/>
</dbReference>
<dbReference type="InterPro" id="IPR047348">
    <property type="entry name" value="XRCC3-like_C"/>
</dbReference>
<dbReference type="SUPFAM" id="SSF52540">
    <property type="entry name" value="P-loop containing nucleoside triphosphate hydrolases"/>
    <property type="match status" value="1"/>
</dbReference>
<keyword evidence="5" id="KW-0234">DNA repair</keyword>
<dbReference type="GO" id="GO:0005657">
    <property type="term" value="C:replication fork"/>
    <property type="evidence" value="ECO:0007669"/>
    <property type="project" value="TreeGrafter"/>
</dbReference>
<evidence type="ECO:0000256" key="1">
    <source>
        <dbReference type="ARBA" id="ARBA00004123"/>
    </source>
</evidence>
<dbReference type="InterPro" id="IPR027417">
    <property type="entry name" value="P-loop_NTPase"/>
</dbReference>
<evidence type="ECO:0000256" key="7">
    <source>
        <dbReference type="SAM" id="MobiDB-lite"/>
    </source>
</evidence>
<dbReference type="Gene3D" id="3.40.50.300">
    <property type="entry name" value="P-loop containing nucleotide triphosphate hydrolases"/>
    <property type="match status" value="1"/>
</dbReference>
<dbReference type="GO" id="GO:0140664">
    <property type="term" value="F:ATP-dependent DNA damage sensor activity"/>
    <property type="evidence" value="ECO:0007669"/>
    <property type="project" value="InterPro"/>
</dbReference>
<keyword evidence="3" id="KW-0227">DNA damage</keyword>
<evidence type="ECO:0000256" key="3">
    <source>
        <dbReference type="ARBA" id="ARBA00022763"/>
    </source>
</evidence>
<proteinExistence type="predicted"/>
<dbReference type="InterPro" id="IPR020588">
    <property type="entry name" value="RecA_ATP-bd"/>
</dbReference>
<gene>
    <name evidence="9" type="ORF">Agabi119p4_3586</name>
</gene>
<dbReference type="GO" id="GO:0000722">
    <property type="term" value="P:telomere maintenance via recombination"/>
    <property type="evidence" value="ECO:0007669"/>
    <property type="project" value="TreeGrafter"/>
</dbReference>
<feature type="region of interest" description="Disordered" evidence="7">
    <location>
        <begin position="456"/>
        <end position="475"/>
    </location>
</feature>
<keyword evidence="4" id="KW-0067">ATP-binding</keyword>
<feature type="compositionally biased region" description="Basic and acidic residues" evidence="7">
    <location>
        <begin position="331"/>
        <end position="345"/>
    </location>
</feature>
<dbReference type="GO" id="GO:0061982">
    <property type="term" value="P:meiosis I cell cycle process"/>
    <property type="evidence" value="ECO:0007669"/>
    <property type="project" value="UniProtKB-ARBA"/>
</dbReference>
<accession>A0A8H7F530</accession>
<evidence type="ECO:0000256" key="2">
    <source>
        <dbReference type="ARBA" id="ARBA00022741"/>
    </source>
</evidence>
<evidence type="ECO:0000259" key="8">
    <source>
        <dbReference type="PROSITE" id="PS50162"/>
    </source>
</evidence>
<feature type="region of interest" description="Disordered" evidence="7">
    <location>
        <begin position="394"/>
        <end position="442"/>
    </location>
</feature>
<feature type="compositionally biased region" description="Polar residues" evidence="7">
    <location>
        <begin position="406"/>
        <end position="436"/>
    </location>
</feature>
<dbReference type="GO" id="GO:0090656">
    <property type="term" value="P:t-circle formation"/>
    <property type="evidence" value="ECO:0007669"/>
    <property type="project" value="TreeGrafter"/>
</dbReference>
<dbReference type="GO" id="GO:0005524">
    <property type="term" value="F:ATP binding"/>
    <property type="evidence" value="ECO:0007669"/>
    <property type="project" value="UniProtKB-KW"/>
</dbReference>
<dbReference type="PROSITE" id="PS50162">
    <property type="entry name" value="RECA_2"/>
    <property type="match status" value="1"/>
</dbReference>
<dbReference type="PANTHER" id="PTHR46487:SF1">
    <property type="entry name" value="DNA REPAIR PROTEIN XRCC3"/>
    <property type="match status" value="1"/>
</dbReference>
<evidence type="ECO:0000256" key="4">
    <source>
        <dbReference type="ARBA" id="ARBA00022840"/>
    </source>
</evidence>
<dbReference type="EMBL" id="JABXXO010000005">
    <property type="protein sequence ID" value="KAF7777514.1"/>
    <property type="molecule type" value="Genomic_DNA"/>
</dbReference>
<dbReference type="Pfam" id="PF08423">
    <property type="entry name" value="Rad51"/>
    <property type="match status" value="1"/>
</dbReference>
<feature type="domain" description="RecA family profile 1" evidence="8">
    <location>
        <begin position="78"/>
        <end position="257"/>
    </location>
</feature>
<keyword evidence="2" id="KW-0547">Nucleotide-binding</keyword>